<protein>
    <submittedName>
        <fullName evidence="4">4-hydroxyphenylacetate isomerase</fullName>
    </submittedName>
</protein>
<keyword evidence="2" id="KW-0479">Metal-binding</keyword>
<dbReference type="OrthoDB" id="9805307at2"/>
<dbReference type="Gene3D" id="3.90.850.10">
    <property type="entry name" value="Fumarylacetoacetase-like, C-terminal domain"/>
    <property type="match status" value="1"/>
</dbReference>
<dbReference type="InterPro" id="IPR012686">
    <property type="entry name" value="HPA_isomer/decarb_N"/>
</dbReference>
<dbReference type="RefSeq" id="WP_119795117.1">
    <property type="nucleotide sequence ID" value="NZ_QYZD01000019.1"/>
</dbReference>
<comment type="caution">
    <text evidence="4">The sequence shown here is derived from an EMBL/GenBank/DDBJ whole genome shotgun (WGS) entry which is preliminary data.</text>
</comment>
<dbReference type="GO" id="GO:0044281">
    <property type="term" value="P:small molecule metabolic process"/>
    <property type="evidence" value="ECO:0007669"/>
    <property type="project" value="UniProtKB-ARBA"/>
</dbReference>
<evidence type="ECO:0000313" key="5">
    <source>
        <dbReference type="Proteomes" id="UP000266177"/>
    </source>
</evidence>
<dbReference type="GO" id="GO:0008704">
    <property type="term" value="F:5-carboxymethyl-2-hydroxymuconate delta-isomerase activity"/>
    <property type="evidence" value="ECO:0007669"/>
    <property type="project" value="InterPro"/>
</dbReference>
<proteinExistence type="inferred from homology"/>
<dbReference type="GO" id="GO:0046872">
    <property type="term" value="F:metal ion binding"/>
    <property type="evidence" value="ECO:0007669"/>
    <property type="project" value="UniProtKB-KW"/>
</dbReference>
<accession>A0A3A3GEV1</accession>
<organism evidence="4 5">
    <name type="scientific">Paenibacillus thiaminolyticus</name>
    <name type="common">Bacillus thiaminolyticus</name>
    <dbReference type="NCBI Taxonomy" id="49283"/>
    <lineage>
        <taxon>Bacteria</taxon>
        <taxon>Bacillati</taxon>
        <taxon>Bacillota</taxon>
        <taxon>Bacilli</taxon>
        <taxon>Bacillales</taxon>
        <taxon>Paenibacillaceae</taxon>
        <taxon>Paenibacillus</taxon>
    </lineage>
</organism>
<dbReference type="Pfam" id="PF01557">
    <property type="entry name" value="FAA_hydrolase"/>
    <property type="match status" value="1"/>
</dbReference>
<dbReference type="AlphaFoldDB" id="A0A3A3GEV1"/>
<dbReference type="SUPFAM" id="SSF56529">
    <property type="entry name" value="FAH"/>
    <property type="match status" value="1"/>
</dbReference>
<dbReference type="InterPro" id="IPR036663">
    <property type="entry name" value="Fumarylacetoacetase_C_sf"/>
</dbReference>
<dbReference type="InterPro" id="IPR011234">
    <property type="entry name" value="Fumarylacetoacetase-like_C"/>
</dbReference>
<dbReference type="PANTHER" id="PTHR42796:SF4">
    <property type="entry name" value="FUMARYLACETOACETATE HYDROLASE DOMAIN-CONTAINING PROTEIN 2A"/>
    <property type="match status" value="1"/>
</dbReference>
<dbReference type="GO" id="GO:0018800">
    <property type="term" value="F:5-oxopent-3-ene-1,2,5-tricarboxylate decarboxylase activity"/>
    <property type="evidence" value="ECO:0007669"/>
    <property type="project" value="InterPro"/>
</dbReference>
<evidence type="ECO:0000259" key="3">
    <source>
        <dbReference type="Pfam" id="PF01557"/>
    </source>
</evidence>
<dbReference type="PANTHER" id="PTHR42796">
    <property type="entry name" value="FUMARYLACETOACETATE HYDROLASE DOMAIN-CONTAINING PROTEIN 2A-RELATED"/>
    <property type="match status" value="1"/>
</dbReference>
<evidence type="ECO:0000313" key="4">
    <source>
        <dbReference type="EMBL" id="RJG22001.1"/>
    </source>
</evidence>
<reference evidence="4 5" key="1">
    <citation type="submission" date="2018-09" db="EMBL/GenBank/DDBJ databases">
        <title>Paenibacillus SK2017-BO5.</title>
        <authorList>
            <person name="Piskunova J.V."/>
            <person name="Dubiley S.A."/>
            <person name="Severinov K.V."/>
        </authorList>
    </citation>
    <scope>NUCLEOTIDE SEQUENCE [LARGE SCALE GENOMIC DNA]</scope>
    <source>
        <strain evidence="4 5">BO5</strain>
    </source>
</reference>
<comment type="similarity">
    <text evidence="1">Belongs to the FAH family.</text>
</comment>
<dbReference type="EMBL" id="QYZD01000019">
    <property type="protein sequence ID" value="RJG22001.1"/>
    <property type="molecule type" value="Genomic_DNA"/>
</dbReference>
<gene>
    <name evidence="4" type="ORF">DQX05_19285</name>
</gene>
<dbReference type="InterPro" id="IPR051121">
    <property type="entry name" value="FAH"/>
</dbReference>
<keyword evidence="4" id="KW-0413">Isomerase</keyword>
<evidence type="ECO:0000256" key="2">
    <source>
        <dbReference type="ARBA" id="ARBA00022723"/>
    </source>
</evidence>
<dbReference type="NCBIfam" id="TIGR02305">
    <property type="entry name" value="HpaG-N-term"/>
    <property type="match status" value="1"/>
</dbReference>
<sequence>MVNAMIKLCGMQQWAEALVYPENNTVEQNGKRIHSSKLALDTPVTGMIYGTLLNYKGVLEALGNAVNESPYNAPPIGPVLYIKPANTNIGYGSAIPLPADAEQVAIGAALGVVIGRTATRVSESEALDYVAGYTIVNDVQIPHQHLFRPAIRHLSRDGFCPAGPWVMKPEAIGDPHNLKIRVYVNGVLKQEHRTAHLIRHIPRLLAEVTDFMTLNAGDMLHVGIPENPPLAAAGDDVRIAIDGIGCLDNPVVPEQGRAEGGEAI</sequence>
<dbReference type="Proteomes" id="UP000266177">
    <property type="component" value="Unassembled WGS sequence"/>
</dbReference>
<evidence type="ECO:0000256" key="1">
    <source>
        <dbReference type="ARBA" id="ARBA00010211"/>
    </source>
</evidence>
<feature type="domain" description="Fumarylacetoacetase-like C-terminal" evidence="3">
    <location>
        <begin position="48"/>
        <end position="252"/>
    </location>
</feature>
<name>A0A3A3GEV1_PANTH</name>